<evidence type="ECO:0000313" key="3">
    <source>
        <dbReference type="Proteomes" id="UP000271003"/>
    </source>
</evidence>
<dbReference type="PANTHER" id="PTHR33969">
    <property type="entry name" value="SEGREGATION AND CONDENSATION PROTEIN A"/>
    <property type="match status" value="1"/>
</dbReference>
<evidence type="ECO:0000313" key="2">
    <source>
        <dbReference type="EMBL" id="BBF22131.1"/>
    </source>
</evidence>
<dbReference type="OrthoDB" id="9811016at2"/>
<dbReference type="InterPro" id="IPR003768">
    <property type="entry name" value="ScpA"/>
</dbReference>
<proteinExistence type="predicted"/>
<organism evidence="2 3">
    <name type="scientific">Sutterella megalosphaeroides</name>
    <dbReference type="NCBI Taxonomy" id="2494234"/>
    <lineage>
        <taxon>Bacteria</taxon>
        <taxon>Pseudomonadati</taxon>
        <taxon>Pseudomonadota</taxon>
        <taxon>Betaproteobacteria</taxon>
        <taxon>Burkholderiales</taxon>
        <taxon>Sutterellaceae</taxon>
        <taxon>Sutterella</taxon>
    </lineage>
</organism>
<evidence type="ECO:0000256" key="1">
    <source>
        <dbReference type="ARBA" id="ARBA00044777"/>
    </source>
</evidence>
<accession>A0A2Z6I6R1</accession>
<keyword evidence="3" id="KW-1185">Reference proteome</keyword>
<sequence length="304" mass="34135">MHDDAPLETHASVAPGSAGETVLAVLYGEPLKRCPTGLYIPPDALRVILERFEGPLDLLLYLIRSQKFDVMDIPMATLTDQYMAYMEIVRRSNLELAAAYLVMAATLMQIKSRLLLPKRPAHDEEGPEDPRAELMARLLEYERIRAAAKKLDAMPRLGRDFQIALGACRDEKTLPDPDVDAHALAEAWMDVVARGRLHANHRVARQELSVREHMAEVLRRLSRARWLTYESLLRESTDGNPKENAAVWCLALLELAKEHMVRITQATPYGPIYVTHAAAEGLQERLFDEPAPDGEAPPEDDVFA</sequence>
<dbReference type="Pfam" id="PF02616">
    <property type="entry name" value="SMC_ScpA"/>
    <property type="match status" value="1"/>
</dbReference>
<reference evidence="2 3" key="1">
    <citation type="journal article" date="2018" name="Int. J. Syst. Evol. Microbiol.">
        <title>Mesosutterella multiformis gen. nov., sp. nov., a member of the family Sutterellaceae and Sutterella megalosphaeroides sp. nov., isolated from human faeces.</title>
        <authorList>
            <person name="Sakamoto M."/>
            <person name="Ikeyama N."/>
            <person name="Kunihiro T."/>
            <person name="Iino T."/>
            <person name="Yuki M."/>
            <person name="Ohkuma M."/>
        </authorList>
    </citation>
    <scope>NUCLEOTIDE SEQUENCE [LARGE SCALE GENOMIC DNA]</scope>
    <source>
        <strain evidence="2 3">6FBBBH3</strain>
    </source>
</reference>
<dbReference type="PANTHER" id="PTHR33969:SF2">
    <property type="entry name" value="SEGREGATION AND CONDENSATION PROTEIN A"/>
    <property type="match status" value="1"/>
</dbReference>
<protein>
    <recommendedName>
        <fullName evidence="1">Segregation and condensation protein A</fullName>
    </recommendedName>
</protein>
<name>A0A2Z6I6R1_9BURK</name>
<dbReference type="AlphaFoldDB" id="A0A2Z6I6R1"/>
<dbReference type="RefSeq" id="WP_120175803.1">
    <property type="nucleotide sequence ID" value="NZ_AP018786.1"/>
</dbReference>
<gene>
    <name evidence="2" type="ORF">SUTMEG_00220</name>
</gene>
<dbReference type="EMBL" id="AP018786">
    <property type="protein sequence ID" value="BBF22131.1"/>
    <property type="molecule type" value="Genomic_DNA"/>
</dbReference>
<dbReference type="Proteomes" id="UP000271003">
    <property type="component" value="Chromosome"/>
</dbReference>
<dbReference type="KEGG" id="sutt:SUTMEG_00220"/>
<dbReference type="Gene3D" id="6.10.250.2410">
    <property type="match status" value="1"/>
</dbReference>